<reference evidence="3 4" key="1">
    <citation type="submission" date="2020-12" db="EMBL/GenBank/DDBJ databases">
        <title>Concerted genomic and epigenomic changes stabilize Arabidopsis allopolyploids.</title>
        <authorList>
            <person name="Chen Z."/>
        </authorList>
    </citation>
    <scope>NUCLEOTIDE SEQUENCE [LARGE SCALE GENOMIC DNA]</scope>
    <source>
        <strain evidence="3">As9502</strain>
        <tissue evidence="3">Leaf</tissue>
    </source>
</reference>
<evidence type="ECO:0000256" key="2">
    <source>
        <dbReference type="SAM" id="MobiDB-lite"/>
    </source>
</evidence>
<evidence type="ECO:0000256" key="1">
    <source>
        <dbReference type="SAM" id="Coils"/>
    </source>
</evidence>
<evidence type="ECO:0000313" key="4">
    <source>
        <dbReference type="Proteomes" id="UP000694251"/>
    </source>
</evidence>
<dbReference type="OrthoDB" id="5583482at2759"/>
<gene>
    <name evidence="3" type="ORF">ISN44_Un109g000130</name>
</gene>
<dbReference type="Pfam" id="PF07794">
    <property type="entry name" value="DUF1633"/>
    <property type="match status" value="1"/>
</dbReference>
<sequence>MRRPSLCVQRANAATSARVGDLANVVAAARASLAASNNQVSMSIPSLHEVNAGTSAASHRTDGNKQVIHVSGSSEATMVSGVPSLPKRARTLPEVHSAAELAVIDQEVPPLGEERVESMAPVPEVVNKLTFFDGGDDVHFLCRRGLLLMEESRCWLRSAGELPTYMVRGSSHDVVRLGWRLCSWGELPTYPAKGSSLIIVRLFLSTYSWYFLRCMALQGRNSGRDRGVTVVVAGFVIGVPELNELLNVRSSSKKTRFYYFHFAAFIAPTLPTVEFVEFFKIVIEGETLWNSFTLDRFIEANHKHRMSPPGNLLQLPPSPPLPHGTSVRAIASRRKTLSKPMTEALVRRTNHFSSRLSTRKNTVEQCWSMMVAPKGLDLLVPSDPHLIVKVMVAGHLGETNHLVVTHLGLLFGIEGNVFRCFKTRKDTILPTFDKWRPAIPSDSYFMPITHLGLSESVSSAYDLSNQLSELHARYKAIAKLRDAELARSASKDRKEVKGHGMELIQGVIIFIQTEKTKTQLKSDIKEYESNLLLLDQTHDEDFSEEQFEEFFTESPPLSESSLDWAGPSDPVEPEVPIMPVVTPEPVATPPKIPPSMNTETVVIKDDDGSDPGIPTEESVADITDEIETAAVDPVDPEPTQTEFESAILSGNGFEPDRVLFPHVVFHFPSKEKKEAYDFMDKVVDKHHRLCDKRQRLGLKRQTLKARIARMERKVRAMDNDPFQWEWRNFDCVANIPHMLRMYLRARGQVSGPLNALVEVIPYDSEEDDDEEEESNPWKRVKNEPKVDVKNEAFTSIPEPAVKEPVP</sequence>
<dbReference type="InterPro" id="IPR021704">
    <property type="entry name" value="DUF3287"/>
</dbReference>
<dbReference type="Proteomes" id="UP000694251">
    <property type="component" value="Unassembled WGS sequence"/>
</dbReference>
<dbReference type="Pfam" id="PF11690">
    <property type="entry name" value="DUF3287"/>
    <property type="match status" value="1"/>
</dbReference>
<comment type="caution">
    <text evidence="3">The sequence shown here is derived from an EMBL/GenBank/DDBJ whole genome shotgun (WGS) entry which is preliminary data.</text>
</comment>
<name>A0A8T1XB98_ARASU</name>
<organism evidence="3 4">
    <name type="scientific">Arabidopsis suecica</name>
    <name type="common">Swedish thale-cress</name>
    <name type="synonym">Cardaminopsis suecica</name>
    <dbReference type="NCBI Taxonomy" id="45249"/>
    <lineage>
        <taxon>Eukaryota</taxon>
        <taxon>Viridiplantae</taxon>
        <taxon>Streptophyta</taxon>
        <taxon>Embryophyta</taxon>
        <taxon>Tracheophyta</taxon>
        <taxon>Spermatophyta</taxon>
        <taxon>Magnoliopsida</taxon>
        <taxon>eudicotyledons</taxon>
        <taxon>Gunneridae</taxon>
        <taxon>Pentapetalae</taxon>
        <taxon>rosids</taxon>
        <taxon>malvids</taxon>
        <taxon>Brassicales</taxon>
        <taxon>Brassicaceae</taxon>
        <taxon>Camelineae</taxon>
        <taxon>Arabidopsis</taxon>
    </lineage>
</organism>
<protein>
    <submittedName>
        <fullName evidence="3">Uncharacterized protein</fullName>
    </submittedName>
</protein>
<keyword evidence="1" id="KW-0175">Coiled coil</keyword>
<dbReference type="InterPro" id="IPR012436">
    <property type="entry name" value="DUF1633"/>
</dbReference>
<accession>A0A8T1XB98</accession>
<dbReference type="EMBL" id="JAEFBJ010000109">
    <property type="protein sequence ID" value="KAG7530152.1"/>
    <property type="molecule type" value="Genomic_DNA"/>
</dbReference>
<proteinExistence type="predicted"/>
<keyword evidence="4" id="KW-1185">Reference proteome</keyword>
<feature type="region of interest" description="Disordered" evidence="2">
    <location>
        <begin position="762"/>
        <end position="806"/>
    </location>
</feature>
<feature type="compositionally biased region" description="Acidic residues" evidence="2">
    <location>
        <begin position="763"/>
        <end position="774"/>
    </location>
</feature>
<feature type="compositionally biased region" description="Basic and acidic residues" evidence="2">
    <location>
        <begin position="780"/>
        <end position="790"/>
    </location>
</feature>
<feature type="coiled-coil region" evidence="1">
    <location>
        <begin position="510"/>
        <end position="537"/>
    </location>
</feature>
<evidence type="ECO:0000313" key="3">
    <source>
        <dbReference type="EMBL" id="KAG7530152.1"/>
    </source>
</evidence>
<dbReference type="AlphaFoldDB" id="A0A8T1XB98"/>
<feature type="coiled-coil region" evidence="1">
    <location>
        <begin position="693"/>
        <end position="720"/>
    </location>
</feature>